<dbReference type="InterPro" id="IPR006139">
    <property type="entry name" value="D-isomer_2_OHA_DH_cat_dom"/>
</dbReference>
<feature type="active site" description="Proton donor" evidence="5">
    <location>
        <position position="260"/>
    </location>
</feature>
<evidence type="ECO:0000256" key="4">
    <source>
        <dbReference type="ARBA" id="ARBA00023096"/>
    </source>
</evidence>
<dbReference type="InterPro" id="IPR006140">
    <property type="entry name" value="D-isomer_DH_NAD-bd"/>
</dbReference>
<protein>
    <recommendedName>
        <fullName evidence="5">Erythronate-4-phosphate dehydrogenase</fullName>
        <ecNumber evidence="5">1.1.1.290</ecNumber>
    </recommendedName>
</protein>
<dbReference type="SUPFAM" id="SSF52283">
    <property type="entry name" value="Formate/glycerate dehydrogenase catalytic domain-like"/>
    <property type="match status" value="1"/>
</dbReference>
<evidence type="ECO:0000259" key="7">
    <source>
        <dbReference type="Pfam" id="PF02826"/>
    </source>
</evidence>
<evidence type="ECO:0000256" key="1">
    <source>
        <dbReference type="ARBA" id="ARBA00022490"/>
    </source>
</evidence>
<comment type="subunit">
    <text evidence="5">Homodimer.</text>
</comment>
<comment type="function">
    <text evidence="5">Catalyzes the oxidation of erythronate-4-phosphate to 3-hydroxy-2-oxo-4-phosphonooxybutanoate.</text>
</comment>
<feature type="active site" evidence="5">
    <location>
        <position position="214"/>
    </location>
</feature>
<dbReference type="SUPFAM" id="SSF51735">
    <property type="entry name" value="NAD(P)-binding Rossmann-fold domains"/>
    <property type="match status" value="1"/>
</dbReference>
<dbReference type="PANTHER" id="PTHR42938">
    <property type="entry name" value="FORMATE DEHYDROGENASE 1"/>
    <property type="match status" value="1"/>
</dbReference>
<dbReference type="EMBL" id="CACRUT010000016">
    <property type="protein sequence ID" value="VYU41649.1"/>
    <property type="molecule type" value="Genomic_DNA"/>
</dbReference>
<comment type="subcellular location">
    <subcellularLocation>
        <location evidence="5">Cytoplasm</location>
    </subcellularLocation>
</comment>
<comment type="similarity">
    <text evidence="5">Belongs to the D-isomer specific 2-hydroxyacid dehydrogenase family. PdxB subfamily.</text>
</comment>
<proteinExistence type="inferred from homology"/>
<dbReference type="InterPro" id="IPR036291">
    <property type="entry name" value="NAD(P)-bd_dom_sf"/>
</dbReference>
<reference evidence="8" key="1">
    <citation type="submission" date="2019-11" db="EMBL/GenBank/DDBJ databases">
        <authorList>
            <person name="Feng L."/>
        </authorList>
    </citation>
    <scope>NUCLEOTIDE SEQUENCE</scope>
    <source>
        <strain evidence="8">PclaraLFYP37</strain>
    </source>
</reference>
<dbReference type="GO" id="GO:0008615">
    <property type="term" value="P:pyridoxine biosynthetic process"/>
    <property type="evidence" value="ECO:0007669"/>
    <property type="project" value="UniProtKB-UniRule"/>
</dbReference>
<dbReference type="GO" id="GO:0051287">
    <property type="term" value="F:NAD binding"/>
    <property type="evidence" value="ECO:0007669"/>
    <property type="project" value="InterPro"/>
</dbReference>
<gene>
    <name evidence="5 8" type="primary">pdxB</name>
    <name evidence="8" type="ORF">PCLFYP37_02816</name>
</gene>
<feature type="binding site" evidence="5">
    <location>
        <position position="264"/>
    </location>
    <ligand>
        <name>substrate</name>
    </ligand>
</feature>
<dbReference type="GO" id="GO:0033711">
    <property type="term" value="F:4-phosphoerythronate dehydrogenase activity"/>
    <property type="evidence" value="ECO:0007669"/>
    <property type="project" value="UniProtKB-EC"/>
</dbReference>
<accession>A0A6N3ER33</accession>
<keyword evidence="1 5" id="KW-0963">Cytoplasm</keyword>
<organism evidence="8">
    <name type="scientific">Paraprevotella clara</name>
    <dbReference type="NCBI Taxonomy" id="454154"/>
    <lineage>
        <taxon>Bacteria</taxon>
        <taxon>Pseudomonadati</taxon>
        <taxon>Bacteroidota</taxon>
        <taxon>Bacteroidia</taxon>
        <taxon>Bacteroidales</taxon>
        <taxon>Prevotellaceae</taxon>
        <taxon>Paraprevotella</taxon>
    </lineage>
</organism>
<feature type="binding site" evidence="5">
    <location>
        <position position="147"/>
    </location>
    <ligand>
        <name>NAD(+)</name>
        <dbReference type="ChEBI" id="CHEBI:57540"/>
    </ligand>
</feature>
<keyword evidence="2 5" id="KW-0560">Oxidoreductase</keyword>
<evidence type="ECO:0000256" key="3">
    <source>
        <dbReference type="ARBA" id="ARBA00023027"/>
    </source>
</evidence>
<keyword evidence="4 5" id="KW-0664">Pyridoxine biosynthesis</keyword>
<feature type="domain" description="D-isomer specific 2-hydroxyacid dehydrogenase catalytic" evidence="6">
    <location>
        <begin position="32"/>
        <end position="284"/>
    </location>
</feature>
<evidence type="ECO:0000313" key="8">
    <source>
        <dbReference type="EMBL" id="VYU41649.1"/>
    </source>
</evidence>
<comment type="pathway">
    <text evidence="5">Cofactor biosynthesis; pyridoxine 5'-phosphate biosynthesis; pyridoxine 5'-phosphate from D-erythrose 4-phosphate: step 2/5.</text>
</comment>
<sequence length="348" mass="39066">MKIVVDDKIPFIREAISQISTDVIYKPGIAISPDDIHDADALIIRTRTRCDETLLKGSKVSFIATATIGYDHLDIEYLKRAHITWTNCPGCNANSVGQYIHSCLLLLEKEKGYNLSKTTVGLVGVGHVGHAVIEAIRPLGVQILLNDPPQKEALRKAGKPHEFFLKMEELQEKCDIISFHTPLITKGPYPTFHLANKIFFNALKKQPIIINTSRGAVVDNTDVLQALKDGIIRDAIIDTWENEPNINQELLNLIYIGTPHIAGYSADGKANATRMALTALCNHFHLPVTFQIRVPQLPEEELPEPNLTETERALVLYNPHTDSLKLKSHPTMFEELRGNYPLRREFIE</sequence>
<comment type="caution">
    <text evidence="5">Lacks conserved residue(s) required for the propagation of feature annotation.</text>
</comment>
<feature type="domain" description="D-isomer specific 2-hydroxyacid dehydrogenase NAD-binding" evidence="7">
    <location>
        <begin position="109"/>
        <end position="262"/>
    </location>
</feature>
<keyword evidence="3 5" id="KW-0520">NAD</keyword>
<evidence type="ECO:0000256" key="5">
    <source>
        <dbReference type="HAMAP-Rule" id="MF_01825"/>
    </source>
</evidence>
<name>A0A6N3ER33_9BACT</name>
<dbReference type="InterPro" id="IPR020921">
    <property type="entry name" value="Erythronate-4-P_DHase"/>
</dbReference>
<feature type="binding site" evidence="5">
    <location>
        <position position="238"/>
    </location>
    <ligand>
        <name>NAD(+)</name>
        <dbReference type="ChEBI" id="CHEBI:57540"/>
    </ligand>
</feature>
<dbReference type="Pfam" id="PF00389">
    <property type="entry name" value="2-Hacid_dh"/>
    <property type="match status" value="1"/>
</dbReference>
<dbReference type="EC" id="1.1.1.290" evidence="5"/>
<comment type="catalytic activity">
    <reaction evidence="5">
        <text>4-phospho-D-erythronate + NAD(+) = (R)-3-hydroxy-2-oxo-4-phosphooxybutanoate + NADH + H(+)</text>
        <dbReference type="Rhea" id="RHEA:18829"/>
        <dbReference type="ChEBI" id="CHEBI:15378"/>
        <dbReference type="ChEBI" id="CHEBI:57540"/>
        <dbReference type="ChEBI" id="CHEBI:57945"/>
        <dbReference type="ChEBI" id="CHEBI:58538"/>
        <dbReference type="ChEBI" id="CHEBI:58766"/>
        <dbReference type="EC" id="1.1.1.290"/>
    </reaction>
</comment>
<dbReference type="Gene3D" id="3.40.50.720">
    <property type="entry name" value="NAD(P)-binding Rossmann-like Domain"/>
    <property type="match status" value="2"/>
</dbReference>
<dbReference type="RefSeq" id="WP_412442971.1">
    <property type="nucleotide sequence ID" value="NZ_CACRUT010000016.1"/>
</dbReference>
<evidence type="ECO:0000259" key="6">
    <source>
        <dbReference type="Pfam" id="PF00389"/>
    </source>
</evidence>
<feature type="active site" evidence="5">
    <location>
        <position position="243"/>
    </location>
</feature>
<dbReference type="PANTHER" id="PTHR42938:SF9">
    <property type="entry name" value="FORMATE DEHYDROGENASE 1"/>
    <property type="match status" value="1"/>
</dbReference>
<feature type="binding site" evidence="5">
    <location>
        <position position="46"/>
    </location>
    <ligand>
        <name>substrate</name>
    </ligand>
</feature>
<feature type="binding site" evidence="5">
    <location>
        <position position="67"/>
    </location>
    <ligand>
        <name>substrate</name>
    </ligand>
</feature>
<dbReference type="GO" id="GO:0005737">
    <property type="term" value="C:cytoplasm"/>
    <property type="evidence" value="ECO:0007669"/>
    <property type="project" value="UniProtKB-SubCell"/>
</dbReference>
<feature type="binding site" evidence="5">
    <location>
        <position position="263"/>
    </location>
    <ligand>
        <name>NAD(+)</name>
        <dbReference type="ChEBI" id="CHEBI:57540"/>
    </ligand>
</feature>
<dbReference type="HAMAP" id="MF_01825">
    <property type="entry name" value="PdxB"/>
    <property type="match status" value="1"/>
</dbReference>
<dbReference type="CDD" id="cd12158">
    <property type="entry name" value="ErythrP_dh"/>
    <property type="match status" value="1"/>
</dbReference>
<feature type="binding site" evidence="5">
    <location>
        <position position="181"/>
    </location>
    <ligand>
        <name>NAD(+)</name>
        <dbReference type="ChEBI" id="CHEBI:57540"/>
    </ligand>
</feature>
<dbReference type="AlphaFoldDB" id="A0A6N3ER33"/>
<dbReference type="UniPathway" id="UPA00244">
    <property type="reaction ID" value="UER00310"/>
</dbReference>
<dbReference type="Pfam" id="PF02826">
    <property type="entry name" value="2-Hacid_dh_C"/>
    <property type="match status" value="1"/>
</dbReference>
<evidence type="ECO:0000256" key="2">
    <source>
        <dbReference type="ARBA" id="ARBA00023002"/>
    </source>
</evidence>